<name>A0ABV5S621_9ACTN</name>
<proteinExistence type="predicted"/>
<gene>
    <name evidence="6" type="primary">mobF</name>
    <name evidence="6" type="ORF">ACFFSA_28915</name>
</gene>
<feature type="domain" description="TrwC relaxase" evidence="5">
    <location>
        <begin position="12"/>
        <end position="379"/>
    </location>
</feature>
<feature type="region of interest" description="Disordered" evidence="4">
    <location>
        <begin position="557"/>
        <end position="601"/>
    </location>
</feature>
<evidence type="ECO:0000259" key="5">
    <source>
        <dbReference type="Pfam" id="PF08751"/>
    </source>
</evidence>
<keyword evidence="7" id="KW-1185">Reference proteome</keyword>
<keyword evidence="1" id="KW-0547">Nucleotide-binding</keyword>
<dbReference type="EMBL" id="JBHMBW010000027">
    <property type="protein sequence ID" value="MFB9627126.1"/>
    <property type="molecule type" value="Genomic_DNA"/>
</dbReference>
<comment type="caution">
    <text evidence="6">The sequence shown here is derived from an EMBL/GenBank/DDBJ whole genome shotgun (WGS) entry which is preliminary data.</text>
</comment>
<evidence type="ECO:0000256" key="2">
    <source>
        <dbReference type="ARBA" id="ARBA00022840"/>
    </source>
</evidence>
<protein>
    <submittedName>
        <fullName evidence="6">MobF family relaxase</fullName>
    </submittedName>
</protein>
<feature type="coiled-coil region" evidence="3">
    <location>
        <begin position="1328"/>
        <end position="1355"/>
    </location>
</feature>
<feature type="compositionally biased region" description="Basic and acidic residues" evidence="4">
    <location>
        <begin position="1440"/>
        <end position="1474"/>
    </location>
</feature>
<accession>A0ABV5S621</accession>
<dbReference type="InterPro" id="IPR050534">
    <property type="entry name" value="Coronavir_polyprotein_1ab"/>
</dbReference>
<dbReference type="PANTHER" id="PTHR43788">
    <property type="entry name" value="DNA2/NAM7 HELICASE FAMILY MEMBER"/>
    <property type="match status" value="1"/>
</dbReference>
<dbReference type="Proteomes" id="UP001589532">
    <property type="component" value="Unassembled WGS sequence"/>
</dbReference>
<keyword evidence="3" id="KW-0175">Coiled coil</keyword>
<dbReference type="CDD" id="cd18809">
    <property type="entry name" value="SF1_C_RecD"/>
    <property type="match status" value="1"/>
</dbReference>
<sequence>MLSMSTGYDPGYLTATAAGAENYYLSAAGGEHGEPPGRWTGNGCAKLGLTGNVDPDVMKAIYAHLEDPRDPSGASTLGKAPRRYKSAEEVLAAKLENEPNATPERIKALTLEASKDTRSAVLFHDATFSPAKSVSLMHAGFQAAAMKARAAGDVATAERMEGYAEQVWAAVRAGSAAAMEYLQEEAGYSRTGYHGAIPRDPVTGRKLADHSTGQFVEAKEWVIASFDQHTSRNGDPQLHIHNAILNRVECPDGEWRTIDSRGMRKARPAAAAIAERVMEEQLTRDFGVKFATRPDGKAREIVGISQEQRDLYSSRRATVTAQVAALAAEYEAKHGHAPSRRALFNMAQYATLDSKTRMRKNKEAAPREVSLAGWEAQSRAAELGALADIPEAVQGRIDLSQARSVAELAEHEFRRVLQAAVAEVQATGATWTRYQLTAAINRHLPDTLGGLPARMVRDVLEDLTAEALAPGAGYGIHQVNAPDLVRAPAEYQRADGRSVWEPHERGLYTTRTQLAAEEELIGAGAKTDAPRLEPGAAAAALGGDSVTLEGLLSGASSARGRAGSATPGADAAKAGEQSAPGSTQGQAGTAQPTSAAAPQWTGGLRDDQAAAVYGVLTSGRRVDVLVGPAGAGKSRAMGELSATWREKVGGQVIGVAVAQAAAEVLKGEGCDTTANVAAFLTEARAGRTRLNAGDLVVVDEASMVTSGQLAEIQRMTAAAGAKLLLTGDPEQLAAVGDSGALAMMAREHGYFQLTKVQRMAAEWERKASLAMRRGEVSSLAEYDKHGRLMDGNAEAMTEEAYRRWLADHLEGKSSLLLAPTVEQARELAARARAELVALGKVSADGLPLSDDAVAGVGDRIMARRNEKGITDADDRKITNRDVLVVDALTPDGVIVRRDLGRDSATGQQRWSAPYEVNAAYLQDHAELAYASTVHASQGRTVDTCHSLVTPGVGRSMLYVMMTRGVEGNYAYAVTDVTAADLQAGAVAAAELAEAARAAAREAAPVPTPEQARAEVAEARAKAAEEAAEAKQPQRDRFAVLAEAIVADEAELTAIETIRDEHLRSTHLAHLGVMWTDVTRDLSARDCDATVAEALSAEQYARYADDSERGPRGTFHRLVRSAELAGHDVGQLIRQAVGAREIDDPGSPAESVAKVLHHRIKKLLGTDAPAPLSTDTFAERTPTRGAAEHVGFAEQLAAAMDARMAEIGERVAERAPEWAIEHLGPVPVDPVAREDWTRRAGRVEAFREQYDRLDESTAIGHAPDTPEARAAWWSAFDALGRPETEREAASRTDGELWVQREEYARAARWAPPYVGDDLRDTTIAAERARAEAILTRQRAEVESDQAQREALEVKARARESLAEALDARRTDLEAIDEARDRWYSSTERAREDALQADQELRRRHPEAELPALHDEPARAEIEPEEVERVEQVRGQLALELEDIREAEREQADRGEAEREQADRGEAEREQADRGEQTQLDLGIGELNGR</sequence>
<feature type="region of interest" description="Disordered" evidence="4">
    <location>
        <begin position="1388"/>
        <end position="1488"/>
    </location>
</feature>
<evidence type="ECO:0000256" key="4">
    <source>
        <dbReference type="SAM" id="MobiDB-lite"/>
    </source>
</evidence>
<feature type="compositionally biased region" description="Basic and acidic residues" evidence="4">
    <location>
        <begin position="1404"/>
        <end position="1430"/>
    </location>
</feature>
<dbReference type="Gene3D" id="3.40.50.300">
    <property type="entry name" value="P-loop containing nucleotide triphosphate hydrolases"/>
    <property type="match status" value="2"/>
</dbReference>
<dbReference type="Pfam" id="PF08751">
    <property type="entry name" value="TrwC"/>
    <property type="match status" value="1"/>
</dbReference>
<evidence type="ECO:0000256" key="1">
    <source>
        <dbReference type="ARBA" id="ARBA00022741"/>
    </source>
</evidence>
<dbReference type="Gene3D" id="2.30.30.940">
    <property type="match status" value="1"/>
</dbReference>
<dbReference type="NCBIfam" id="NF041492">
    <property type="entry name" value="MobF"/>
    <property type="match status" value="1"/>
</dbReference>
<dbReference type="InterPro" id="IPR027417">
    <property type="entry name" value="P-loop_NTPase"/>
</dbReference>
<reference evidence="6 7" key="1">
    <citation type="submission" date="2024-09" db="EMBL/GenBank/DDBJ databases">
        <authorList>
            <person name="Sun Q."/>
            <person name="Mori K."/>
        </authorList>
    </citation>
    <scope>NUCLEOTIDE SEQUENCE [LARGE SCALE GENOMIC DNA]</scope>
    <source>
        <strain evidence="6 7">JCM 3143</strain>
    </source>
</reference>
<evidence type="ECO:0000313" key="7">
    <source>
        <dbReference type="Proteomes" id="UP001589532"/>
    </source>
</evidence>
<dbReference type="RefSeq" id="WP_378520915.1">
    <property type="nucleotide sequence ID" value="NZ_JBHMBW010000027.1"/>
</dbReference>
<dbReference type="PANTHER" id="PTHR43788:SF6">
    <property type="entry name" value="DNA HELICASE B"/>
    <property type="match status" value="1"/>
</dbReference>
<dbReference type="SUPFAM" id="SSF55464">
    <property type="entry name" value="Origin of replication-binding domain, RBD-like"/>
    <property type="match status" value="1"/>
</dbReference>
<keyword evidence="2" id="KW-0067">ATP-binding</keyword>
<evidence type="ECO:0000313" key="6">
    <source>
        <dbReference type="EMBL" id="MFB9627126.1"/>
    </source>
</evidence>
<dbReference type="Pfam" id="PF13604">
    <property type="entry name" value="AAA_30"/>
    <property type="match status" value="1"/>
</dbReference>
<organism evidence="6 7">
    <name type="scientific">Nonomuraea helvata</name>
    <dbReference type="NCBI Taxonomy" id="37484"/>
    <lineage>
        <taxon>Bacteria</taxon>
        <taxon>Bacillati</taxon>
        <taxon>Actinomycetota</taxon>
        <taxon>Actinomycetes</taxon>
        <taxon>Streptosporangiales</taxon>
        <taxon>Streptosporangiaceae</taxon>
        <taxon>Nonomuraea</taxon>
    </lineage>
</organism>
<feature type="non-terminal residue" evidence="6">
    <location>
        <position position="1488"/>
    </location>
</feature>
<dbReference type="InterPro" id="IPR014862">
    <property type="entry name" value="TrwC"/>
</dbReference>
<dbReference type="SUPFAM" id="SSF52540">
    <property type="entry name" value="P-loop containing nucleoside triphosphate hydrolases"/>
    <property type="match status" value="2"/>
</dbReference>
<feature type="compositionally biased region" description="Polar residues" evidence="4">
    <location>
        <begin position="579"/>
        <end position="596"/>
    </location>
</feature>
<evidence type="ECO:0000256" key="3">
    <source>
        <dbReference type="SAM" id="Coils"/>
    </source>
</evidence>